<dbReference type="EMBL" id="CP006986">
    <property type="protein sequence ID" value="AIC29303.1"/>
    <property type="molecule type" value="Genomic_DNA"/>
</dbReference>
<dbReference type="AlphaFoldDB" id="A0A060I296"/>
<name>A0A060I296_RHIET</name>
<evidence type="ECO:0000313" key="1">
    <source>
        <dbReference type="EMBL" id="AIC29303.1"/>
    </source>
</evidence>
<reference evidence="1 2" key="1">
    <citation type="submission" date="2013-12" db="EMBL/GenBank/DDBJ databases">
        <title>Complete genome sequence of Rhizobium etli bv. mimosae IE4771.</title>
        <authorList>
            <person name="Bustos P."/>
            <person name="Santamaria R.I."/>
            <person name="Lozano L."/>
            <person name="Ormeno-Orrillo E."/>
            <person name="Rogel M.A."/>
            <person name="Romero D."/>
            <person name="Cevallos M.A."/>
            <person name="Martinez-Romero E."/>
            <person name="Gonzalez V."/>
        </authorList>
    </citation>
    <scope>NUCLEOTIDE SEQUENCE [LARGE SCALE GENOMIC DNA]</scope>
    <source>
        <strain evidence="1 2">IE4771</strain>
    </source>
</reference>
<dbReference type="Proteomes" id="UP000027180">
    <property type="component" value="Chromosome"/>
</dbReference>
<protein>
    <submittedName>
        <fullName evidence="1">Uncharacterized protein</fullName>
    </submittedName>
</protein>
<sequence length="67" mass="7799">MSPRCCSRISLLRAVSADLDMKAVQKGKVGPARHRLSWSRFLHEIGGNIIGHRWIIEQKWCRRLYLP</sequence>
<organism evidence="1 2">
    <name type="scientific">Rhizobium etli bv. mimosae str. IE4771</name>
    <dbReference type="NCBI Taxonomy" id="1432050"/>
    <lineage>
        <taxon>Bacteria</taxon>
        <taxon>Pseudomonadati</taxon>
        <taxon>Pseudomonadota</taxon>
        <taxon>Alphaproteobacteria</taxon>
        <taxon>Hyphomicrobiales</taxon>
        <taxon>Rhizobiaceae</taxon>
        <taxon>Rhizobium/Agrobacterium group</taxon>
        <taxon>Rhizobium</taxon>
    </lineage>
</organism>
<gene>
    <name evidence="1" type="ORF">IE4771_CH04255</name>
</gene>
<evidence type="ECO:0000313" key="2">
    <source>
        <dbReference type="Proteomes" id="UP000027180"/>
    </source>
</evidence>
<dbReference type="KEGG" id="rei:IE4771_CH04255"/>
<accession>A0A060I296</accession>
<dbReference type="HOGENOM" id="CLU_2809440_0_0_5"/>
<proteinExistence type="predicted"/>